<evidence type="ECO:0000256" key="2">
    <source>
        <dbReference type="ARBA" id="ARBA00023235"/>
    </source>
</evidence>
<dbReference type="RefSeq" id="WP_018705646.1">
    <property type="nucleotide sequence ID" value="NZ_BOQT01000003.1"/>
</dbReference>
<keyword evidence="4" id="KW-1185">Reference proteome</keyword>
<dbReference type="EMBL" id="BOQT01000003">
    <property type="protein sequence ID" value="GIN20206.1"/>
    <property type="molecule type" value="Genomic_DNA"/>
</dbReference>
<comment type="caution">
    <text evidence="3">The sequence shown here is derived from an EMBL/GenBank/DDBJ whole genome shotgun (WGS) entry which is preliminary data.</text>
</comment>
<reference evidence="3 4" key="1">
    <citation type="submission" date="2021-03" db="EMBL/GenBank/DDBJ databases">
        <title>Antimicrobial resistance genes in bacteria isolated from Japanese honey, and their potential for conferring macrolide and lincosamide resistance in the American foulbrood pathogen Paenibacillus larvae.</title>
        <authorList>
            <person name="Okamoto M."/>
            <person name="Kumagai M."/>
            <person name="Kanamori H."/>
            <person name="Takamatsu D."/>
        </authorList>
    </citation>
    <scope>NUCLEOTIDE SEQUENCE [LARGE SCALE GENOMIC DNA]</scope>
    <source>
        <strain evidence="3 4">J1TS3</strain>
    </source>
</reference>
<keyword evidence="2 3" id="KW-0413">Isomerase</keyword>
<dbReference type="SUPFAM" id="SSF54506">
    <property type="entry name" value="Diaminopimelate epimerase-like"/>
    <property type="match status" value="1"/>
</dbReference>
<evidence type="ECO:0000313" key="4">
    <source>
        <dbReference type="Proteomes" id="UP000680279"/>
    </source>
</evidence>
<dbReference type="NCBIfam" id="NF007625">
    <property type="entry name" value="PRK10281.1"/>
    <property type="match status" value="1"/>
</dbReference>
<dbReference type="PANTHER" id="PTHR13774:SF39">
    <property type="entry name" value="BIOSYNTHESIS PROTEIN, PUTATIVE-RELATED"/>
    <property type="match status" value="1"/>
</dbReference>
<comment type="similarity">
    <text evidence="1">Belongs to the PhzF family.</text>
</comment>
<sequence length="301" mass="33411">MTRKYRLYQVDSFTTDKFCGNPAGVITNADGLTEAEMKKIARELNNSETAFVFSPNDLTHDVQVRFFTPTTEVPICGHATIAAHYARAVEQQLDTIRVMQKTGAGILPVDIIREENDYQVLMRQGEIEYGMVIEGENKDFLLSALEITEEDLLAGCPIQVVSTGHSKMMIGIKSRLLLNQLKPNFDAFTQLSKRISCNGYYVFTMDSEEEDILIKGRMFAPAIGVYEDPVTGNANGPLGAYLIHHKLVKHNGTSFRFQAKQGEAMGRTGKLEVEVKLKNGEPAEISVLGKAVIAFQSELIL</sequence>
<accession>A0ABQ4K369</accession>
<proteinExistence type="inferred from homology"/>
<evidence type="ECO:0000256" key="1">
    <source>
        <dbReference type="ARBA" id="ARBA00008270"/>
    </source>
</evidence>
<protein>
    <submittedName>
        <fullName evidence="3">Isomerase</fullName>
    </submittedName>
</protein>
<dbReference type="NCBIfam" id="TIGR00654">
    <property type="entry name" value="PhzF_family"/>
    <property type="match status" value="1"/>
</dbReference>
<dbReference type="InterPro" id="IPR003719">
    <property type="entry name" value="Phenazine_PhzF-like"/>
</dbReference>
<dbReference type="PIRSF" id="PIRSF016184">
    <property type="entry name" value="PhzC_PhzF"/>
    <property type="match status" value="1"/>
</dbReference>
<dbReference type="Pfam" id="PF02567">
    <property type="entry name" value="PhzC-PhzF"/>
    <property type="match status" value="1"/>
</dbReference>
<organism evidence="3 4">
    <name type="scientific">Siminovitchia fordii</name>
    <dbReference type="NCBI Taxonomy" id="254759"/>
    <lineage>
        <taxon>Bacteria</taxon>
        <taxon>Bacillati</taxon>
        <taxon>Bacillota</taxon>
        <taxon>Bacilli</taxon>
        <taxon>Bacillales</taxon>
        <taxon>Bacillaceae</taxon>
        <taxon>Siminovitchia</taxon>
    </lineage>
</organism>
<gene>
    <name evidence="3" type="ORF">J1TS3_13400</name>
</gene>
<name>A0ABQ4K369_9BACI</name>
<dbReference type="GO" id="GO:0016853">
    <property type="term" value="F:isomerase activity"/>
    <property type="evidence" value="ECO:0007669"/>
    <property type="project" value="UniProtKB-KW"/>
</dbReference>
<dbReference type="Proteomes" id="UP000680279">
    <property type="component" value="Unassembled WGS sequence"/>
</dbReference>
<dbReference type="Gene3D" id="3.10.310.10">
    <property type="entry name" value="Diaminopimelate Epimerase, Chain A, domain 1"/>
    <property type="match status" value="2"/>
</dbReference>
<dbReference type="PANTHER" id="PTHR13774">
    <property type="entry name" value="PHENAZINE BIOSYNTHESIS PROTEIN"/>
    <property type="match status" value="1"/>
</dbReference>
<evidence type="ECO:0000313" key="3">
    <source>
        <dbReference type="EMBL" id="GIN20206.1"/>
    </source>
</evidence>